<evidence type="ECO:0000313" key="1">
    <source>
        <dbReference type="EMBL" id="GAA1673023.1"/>
    </source>
</evidence>
<reference evidence="2" key="1">
    <citation type="journal article" date="2019" name="Int. J. Syst. Evol. Microbiol.">
        <title>The Global Catalogue of Microorganisms (GCM) 10K type strain sequencing project: providing services to taxonomists for standard genome sequencing and annotation.</title>
        <authorList>
            <consortium name="The Broad Institute Genomics Platform"/>
            <consortium name="The Broad Institute Genome Sequencing Center for Infectious Disease"/>
            <person name="Wu L."/>
            <person name="Ma J."/>
        </authorList>
    </citation>
    <scope>NUCLEOTIDE SEQUENCE [LARGE SCALE GENOMIC DNA]</scope>
    <source>
        <strain evidence="2">JCM 16001</strain>
    </source>
</reference>
<dbReference type="EMBL" id="BAAAQF010000005">
    <property type="protein sequence ID" value="GAA1673023.1"/>
    <property type="molecule type" value="Genomic_DNA"/>
</dbReference>
<accession>A0ABP4SHG7</accession>
<protein>
    <submittedName>
        <fullName evidence="1">Uncharacterized protein</fullName>
    </submittedName>
</protein>
<sequence>MVARTGPGPWPHPVEIGVQPAGANSVVSFSLGPHAVNSGGRVPLRSVLDGTGLNPLFAAEFDAADLHWLVPHLVRLRDGQADAGDIRAAYEERHGKRPESMD</sequence>
<name>A0ABP4SHG7_9ACTN</name>
<dbReference type="Proteomes" id="UP001499851">
    <property type="component" value="Unassembled WGS sequence"/>
</dbReference>
<gene>
    <name evidence="1" type="ORF">GCM10009830_19100</name>
</gene>
<organism evidence="1 2">
    <name type="scientific">Glycomyces endophyticus</name>
    <dbReference type="NCBI Taxonomy" id="480996"/>
    <lineage>
        <taxon>Bacteria</taxon>
        <taxon>Bacillati</taxon>
        <taxon>Actinomycetota</taxon>
        <taxon>Actinomycetes</taxon>
        <taxon>Glycomycetales</taxon>
        <taxon>Glycomycetaceae</taxon>
        <taxon>Glycomyces</taxon>
    </lineage>
</organism>
<comment type="caution">
    <text evidence="1">The sequence shown here is derived from an EMBL/GenBank/DDBJ whole genome shotgun (WGS) entry which is preliminary data.</text>
</comment>
<evidence type="ECO:0000313" key="2">
    <source>
        <dbReference type="Proteomes" id="UP001499851"/>
    </source>
</evidence>
<keyword evidence="2" id="KW-1185">Reference proteome</keyword>
<proteinExistence type="predicted"/>